<sequence length="209" mass="23008">WVPSLAFVDADATARTKAVAACPRSPSPDLNARCSSLPAFTDYACFYAAAAKPKGVQRSDSSAPSLARSHFSDCDAFVTNLTMVQRTKLCRCDVSYESFAKALNSNLTRGNLSYSHRKFERRRAKLGCPDALDDNRPKSFPRRTTADADGDVTERRPRSQARPGSDATRAERGRSRPFWDVRGRARAKGGESAIRMDYTLLGVVLITHT</sequence>
<dbReference type="AlphaFoldDB" id="A0A4C2ABT2"/>
<evidence type="ECO:0000313" key="3">
    <source>
        <dbReference type="Proteomes" id="UP000299102"/>
    </source>
</evidence>
<comment type="caution">
    <text evidence="2">The sequence shown here is derived from an EMBL/GenBank/DDBJ whole genome shotgun (WGS) entry which is preliminary data.</text>
</comment>
<feature type="non-terminal residue" evidence="2">
    <location>
        <position position="1"/>
    </location>
</feature>
<evidence type="ECO:0000256" key="1">
    <source>
        <dbReference type="SAM" id="MobiDB-lite"/>
    </source>
</evidence>
<keyword evidence="3" id="KW-1185">Reference proteome</keyword>
<name>A0A4C2ABT2_EUMVA</name>
<accession>A0A4C2ABT2</accession>
<reference evidence="2 3" key="1">
    <citation type="journal article" date="2019" name="Commun. Biol.">
        <title>The bagworm genome reveals a unique fibroin gene that provides high tensile strength.</title>
        <authorList>
            <person name="Kono N."/>
            <person name="Nakamura H."/>
            <person name="Ohtoshi R."/>
            <person name="Tomita M."/>
            <person name="Numata K."/>
            <person name="Arakawa K."/>
        </authorList>
    </citation>
    <scope>NUCLEOTIDE SEQUENCE [LARGE SCALE GENOMIC DNA]</scope>
</reference>
<dbReference type="Proteomes" id="UP000299102">
    <property type="component" value="Unassembled WGS sequence"/>
</dbReference>
<protein>
    <submittedName>
        <fullName evidence="2">Uncharacterized protein</fullName>
    </submittedName>
</protein>
<organism evidence="2 3">
    <name type="scientific">Eumeta variegata</name>
    <name type="common">Bagworm moth</name>
    <name type="synonym">Eumeta japonica</name>
    <dbReference type="NCBI Taxonomy" id="151549"/>
    <lineage>
        <taxon>Eukaryota</taxon>
        <taxon>Metazoa</taxon>
        <taxon>Ecdysozoa</taxon>
        <taxon>Arthropoda</taxon>
        <taxon>Hexapoda</taxon>
        <taxon>Insecta</taxon>
        <taxon>Pterygota</taxon>
        <taxon>Neoptera</taxon>
        <taxon>Endopterygota</taxon>
        <taxon>Lepidoptera</taxon>
        <taxon>Glossata</taxon>
        <taxon>Ditrysia</taxon>
        <taxon>Tineoidea</taxon>
        <taxon>Psychidae</taxon>
        <taxon>Oiketicinae</taxon>
        <taxon>Eumeta</taxon>
    </lineage>
</organism>
<gene>
    <name evidence="2" type="ORF">EVAR_81367_1</name>
</gene>
<evidence type="ECO:0000313" key="2">
    <source>
        <dbReference type="EMBL" id="GBP96863.1"/>
    </source>
</evidence>
<dbReference type="EMBL" id="BGZK01002843">
    <property type="protein sequence ID" value="GBP96863.1"/>
    <property type="molecule type" value="Genomic_DNA"/>
</dbReference>
<proteinExistence type="predicted"/>
<feature type="region of interest" description="Disordered" evidence="1">
    <location>
        <begin position="128"/>
        <end position="175"/>
    </location>
</feature>